<keyword evidence="1" id="KW-0378">Hydrolase</keyword>
<evidence type="ECO:0000313" key="2">
    <source>
        <dbReference type="Proteomes" id="UP000605392"/>
    </source>
</evidence>
<dbReference type="Proteomes" id="UP000605392">
    <property type="component" value="Unassembled WGS sequence"/>
</dbReference>
<proteinExistence type="predicted"/>
<protein>
    <submittedName>
        <fullName evidence="1">Tail-specific protease</fullName>
    </submittedName>
</protein>
<reference evidence="1 2" key="1">
    <citation type="journal article" date="2019" name="Int. J. Syst. Evol. Microbiol.">
        <title>The Global Catalogue of Microorganisms (GCM) 10K type strain sequencing project: providing services to taxonomists for standard genome sequencing and annotation.</title>
        <authorList>
            <consortium name="The Broad Institute Genomics Platform"/>
            <consortium name="The Broad Institute Genome Sequencing Center for Infectious Disease"/>
            <person name="Wu L."/>
            <person name="Ma J."/>
        </authorList>
    </citation>
    <scope>NUCLEOTIDE SEQUENCE [LARGE SCALE GENOMIC DNA]</scope>
    <source>
        <strain evidence="1 2">CGMCC 1.12720</strain>
    </source>
</reference>
<organism evidence="1 2">
    <name type="scientific">Hymenobacter qilianensis</name>
    <dbReference type="NCBI Taxonomy" id="1385715"/>
    <lineage>
        <taxon>Bacteria</taxon>
        <taxon>Pseudomonadati</taxon>
        <taxon>Bacteroidota</taxon>
        <taxon>Cytophagia</taxon>
        <taxon>Cytophagales</taxon>
        <taxon>Hymenobacteraceae</taxon>
        <taxon>Hymenobacter</taxon>
    </lineage>
</organism>
<sequence>MLSSRAIATYSTVLLLGISGLTAFNSPPSWLRSGSVQVDNPKDEVLLKTLVQGLSEAHYQPQLIDDKFSQRVFDLYLKRLDSGHRFLLQADVQQLRKYQNALDDELKQGNHPFLDLSTKLIEQRIAETQTMYRELLANPFDLTVAESFETDPDKLDYPVDAAARRDYWHRLLKYQTLVQVSEMMDEQAKKAEKPLAAKQAGPITKRTPAELEADARKRVLKYYDEWFNDIKQTDAADRLALYASSLTNAYDPHTEYFAPQDKDNFDIALTGRLEGTGALLNEKDGQITVADIVPGSAAYRQGELKTGDIILRVAQGDAEPVDISGMRRDKVVKLIRGKKGTEVRLTVRKPDASTHVISIIRDVVIIEETYAQSAVVNEGGRKIGYILLPSFYADFNHNGGRSSATDVKKELEKLKKAGVQGIVLDLRFNGGGSLQDAVEMAGLFVKSGPMVQIKSRQRAAQIIGDPDNDVQYEGPLVVLVNKYSASASEILAAAIQDYKRGLILGNTTYGKGTVQQMFDLDQVLPATFNSLKPFGSLKLTIQKYYRINGGSTQFKGVTPDVVVPDAYSTLGDGEKDTEYPLPWDEIAPAPYKTWSGAASLPQLVAASDNRVATSPGLKLITESVERMQKRKNDTKVSLNLEGYRAEQELTRAASNKYTESQKLLPDLQIAPLNTAAAATTSPADTTLTNRAARFVKPLRKDLALREAVAVIKDAL</sequence>
<dbReference type="EMBL" id="BMFN01000002">
    <property type="protein sequence ID" value="GGF70816.1"/>
    <property type="molecule type" value="Genomic_DNA"/>
</dbReference>
<comment type="caution">
    <text evidence="1">The sequence shown here is derived from an EMBL/GenBank/DDBJ whole genome shotgun (WGS) entry which is preliminary data.</text>
</comment>
<evidence type="ECO:0000313" key="1">
    <source>
        <dbReference type="EMBL" id="GGF70816.1"/>
    </source>
</evidence>
<keyword evidence="2" id="KW-1185">Reference proteome</keyword>
<accession>A0ACB5PTS6</accession>
<keyword evidence="1" id="KW-0645">Protease</keyword>
<name>A0ACB5PTS6_9BACT</name>
<gene>
    <name evidence="1" type="ORF">GCM10011375_27350</name>
</gene>